<accession>A0A397VLG9</accession>
<reference evidence="3 4" key="1">
    <citation type="submission" date="2018-06" db="EMBL/GenBank/DDBJ databases">
        <title>Comparative genomics reveals the genomic features of Rhizophagus irregularis, R. cerebriforme, R. diaphanum and Gigaspora rosea, and their symbiotic lifestyle signature.</title>
        <authorList>
            <person name="Morin E."/>
            <person name="San Clemente H."/>
            <person name="Chen E.C.H."/>
            <person name="De La Providencia I."/>
            <person name="Hainaut M."/>
            <person name="Kuo A."/>
            <person name="Kohler A."/>
            <person name="Murat C."/>
            <person name="Tang N."/>
            <person name="Roy S."/>
            <person name="Loubradou J."/>
            <person name="Henrissat B."/>
            <person name="Grigoriev I.V."/>
            <person name="Corradi N."/>
            <person name="Roux C."/>
            <person name="Martin F.M."/>
        </authorList>
    </citation>
    <scope>NUCLEOTIDE SEQUENCE [LARGE SCALE GENOMIC DNA]</scope>
    <source>
        <strain evidence="3 4">DAOM 194757</strain>
    </source>
</reference>
<evidence type="ECO:0000259" key="2">
    <source>
        <dbReference type="PROSITE" id="PS50109"/>
    </source>
</evidence>
<gene>
    <name evidence="3" type="ORF">C2G38_1169332</name>
</gene>
<dbReference type="PANTHER" id="PTHR43719:SF28">
    <property type="entry name" value="PEROXIDE STRESS-ACTIVATED HISTIDINE KINASE MAK1-RELATED"/>
    <property type="match status" value="1"/>
</dbReference>
<name>A0A397VLG9_9GLOM</name>
<dbReference type="SMART" id="SM00387">
    <property type="entry name" value="HATPase_c"/>
    <property type="match status" value="1"/>
</dbReference>
<dbReference type="PANTHER" id="PTHR43719">
    <property type="entry name" value="TWO-COMPONENT HISTIDINE KINASE"/>
    <property type="match status" value="1"/>
</dbReference>
<dbReference type="AlphaFoldDB" id="A0A397VLG9"/>
<keyword evidence="3" id="KW-0418">Kinase</keyword>
<evidence type="ECO:0000313" key="4">
    <source>
        <dbReference type="Proteomes" id="UP000266673"/>
    </source>
</evidence>
<dbReference type="OrthoDB" id="60033at2759"/>
<keyword evidence="3" id="KW-0808">Transferase</keyword>
<proteinExistence type="predicted"/>
<sequence length="216" mass="24701">MINNISNLVNMKEYKSASTNRVFDLLDVFENVIEIFGERAGNKRIELALNYNSDLLPKYVKGDPERLRLILMNLLSNSIKFTVEGEIIMKVLLKSSNDESIKDKNFIKLLIILSDTGIGLNSEFLNNWKKDLKVNESKILQQDGIGFGLLACKQLVEINGGKIEVESQLGKGSKFWFTWNVEIVQASYTQKNSKYYINSSKILFDKLTNHSLKAYY</sequence>
<dbReference type="PROSITE" id="PS50109">
    <property type="entry name" value="HIS_KIN"/>
    <property type="match status" value="1"/>
</dbReference>
<dbReference type="GO" id="GO:0016301">
    <property type="term" value="F:kinase activity"/>
    <property type="evidence" value="ECO:0007669"/>
    <property type="project" value="UniProtKB-KW"/>
</dbReference>
<dbReference type="InterPro" id="IPR050956">
    <property type="entry name" value="2C_system_His_kinase"/>
</dbReference>
<keyword evidence="4" id="KW-1185">Reference proteome</keyword>
<protein>
    <submittedName>
        <fullName evidence="3">Histidine kinase-like ATPase</fullName>
    </submittedName>
</protein>
<organism evidence="3 4">
    <name type="scientific">Gigaspora rosea</name>
    <dbReference type="NCBI Taxonomy" id="44941"/>
    <lineage>
        <taxon>Eukaryota</taxon>
        <taxon>Fungi</taxon>
        <taxon>Fungi incertae sedis</taxon>
        <taxon>Mucoromycota</taxon>
        <taxon>Glomeromycotina</taxon>
        <taxon>Glomeromycetes</taxon>
        <taxon>Diversisporales</taxon>
        <taxon>Gigasporaceae</taxon>
        <taxon>Gigaspora</taxon>
    </lineage>
</organism>
<dbReference type="InterPro" id="IPR003594">
    <property type="entry name" value="HATPase_dom"/>
</dbReference>
<comment type="caution">
    <text evidence="3">The sequence shown here is derived from an EMBL/GenBank/DDBJ whole genome shotgun (WGS) entry which is preliminary data.</text>
</comment>
<dbReference type="Gene3D" id="3.30.565.10">
    <property type="entry name" value="Histidine kinase-like ATPase, C-terminal domain"/>
    <property type="match status" value="1"/>
</dbReference>
<dbReference type="EMBL" id="QKWP01000401">
    <property type="protein sequence ID" value="RIB20733.1"/>
    <property type="molecule type" value="Genomic_DNA"/>
</dbReference>
<dbReference type="Proteomes" id="UP000266673">
    <property type="component" value="Unassembled WGS sequence"/>
</dbReference>
<dbReference type="InterPro" id="IPR005467">
    <property type="entry name" value="His_kinase_dom"/>
</dbReference>
<dbReference type="InterPro" id="IPR004358">
    <property type="entry name" value="Sig_transdc_His_kin-like_C"/>
</dbReference>
<keyword evidence="1" id="KW-0597">Phosphoprotein</keyword>
<dbReference type="SUPFAM" id="SSF55874">
    <property type="entry name" value="ATPase domain of HSP90 chaperone/DNA topoisomerase II/histidine kinase"/>
    <property type="match status" value="1"/>
</dbReference>
<evidence type="ECO:0000313" key="3">
    <source>
        <dbReference type="EMBL" id="RIB20733.1"/>
    </source>
</evidence>
<evidence type="ECO:0000256" key="1">
    <source>
        <dbReference type="ARBA" id="ARBA00022553"/>
    </source>
</evidence>
<dbReference type="PRINTS" id="PR00344">
    <property type="entry name" value="BCTRLSENSOR"/>
</dbReference>
<dbReference type="InterPro" id="IPR036890">
    <property type="entry name" value="HATPase_C_sf"/>
</dbReference>
<dbReference type="Pfam" id="PF02518">
    <property type="entry name" value="HATPase_c"/>
    <property type="match status" value="1"/>
</dbReference>
<dbReference type="STRING" id="44941.A0A397VLG9"/>
<feature type="domain" description="Histidine kinase" evidence="2">
    <location>
        <begin position="1"/>
        <end position="183"/>
    </location>
</feature>